<dbReference type="EMBL" id="CP019699">
    <property type="protein sequence ID" value="AQS57449.1"/>
    <property type="molecule type" value="Genomic_DNA"/>
</dbReference>
<dbReference type="STRING" id="1471761.B0W44_07560"/>
<dbReference type="SUPFAM" id="SSF52540">
    <property type="entry name" value="P-loop containing nucleoside triphosphate hydrolases"/>
    <property type="match status" value="1"/>
</dbReference>
<dbReference type="KEGG" id="ntr:B0W44_07560"/>
<dbReference type="GO" id="GO:0016887">
    <property type="term" value="F:ATP hydrolysis activity"/>
    <property type="evidence" value="ECO:0007669"/>
    <property type="project" value="InterPro"/>
</dbReference>
<dbReference type="InterPro" id="IPR050921">
    <property type="entry name" value="T4SS_GSP_E_ATPase"/>
</dbReference>
<evidence type="ECO:0000259" key="2">
    <source>
        <dbReference type="Pfam" id="PF00437"/>
    </source>
</evidence>
<dbReference type="Gene3D" id="3.30.450.380">
    <property type="match status" value="1"/>
</dbReference>
<dbReference type="InterPro" id="IPR027417">
    <property type="entry name" value="P-loop_NTPase"/>
</dbReference>
<sequence>MFNQLLSETREYLSRNHRQLFGEAIMNPERQDQLRVIVQRFLRERRGELSGLGLETTVRRIVDDLAGVGPLAPLFEDDTVTDILVNGADEVYVKRSGRTELDETVRFQDEEMLLNIARKMLNAAGKQVTTAEPIADARLPGTRINAVIPPVARTGTSLSIRRFPKVNLTETKLVESGLLTDEMMTFLKLLVRGGANIVTSGATGSGKTTLIRKLTEYIPKGERMVTIEDTEELRVKDHYTDKNVVAMECRITDNESTTITMSRLVRNALRQQPNRIIIGEVRGPEAFDMIEAMNTGHTGSMTTLHANSAQDAVKRLVQMILRGGLRLSAELIRELVMDTINIVVYQEEMLDGVRRITQIAEVTPEGIFDIYRFEIDGIRDGKPFGVHRRVPEQSLSKALAERLFKKGISKRELAPWLPAQERRGTV</sequence>
<protein>
    <recommendedName>
        <fullName evidence="2">Bacterial type II secretion system protein E domain-containing protein</fullName>
    </recommendedName>
</protein>
<evidence type="ECO:0000313" key="4">
    <source>
        <dbReference type="Proteomes" id="UP000188603"/>
    </source>
</evidence>
<dbReference type="Proteomes" id="UP000188603">
    <property type="component" value="Chromosome"/>
</dbReference>
<comment type="similarity">
    <text evidence="1">Belongs to the GSP E family.</text>
</comment>
<dbReference type="Pfam" id="PF00437">
    <property type="entry name" value="T2SSE"/>
    <property type="match status" value="1"/>
</dbReference>
<name>A0A1U9KBJ7_9BACL</name>
<feature type="domain" description="Bacterial type II secretion system protein E" evidence="2">
    <location>
        <begin position="66"/>
        <end position="323"/>
    </location>
</feature>
<dbReference type="PANTHER" id="PTHR30486">
    <property type="entry name" value="TWITCHING MOTILITY PROTEIN PILT"/>
    <property type="match status" value="1"/>
</dbReference>
<gene>
    <name evidence="3" type="ORF">B0W44_07560</name>
</gene>
<evidence type="ECO:0000256" key="1">
    <source>
        <dbReference type="ARBA" id="ARBA00006611"/>
    </source>
</evidence>
<dbReference type="CDD" id="cd01130">
    <property type="entry name" value="VirB11-like_ATPase"/>
    <property type="match status" value="1"/>
</dbReference>
<dbReference type="AlphaFoldDB" id="A0A1U9KBJ7"/>
<dbReference type="PANTHER" id="PTHR30486:SF6">
    <property type="entry name" value="TYPE IV PILUS RETRACTATION ATPASE PILT"/>
    <property type="match status" value="1"/>
</dbReference>
<dbReference type="InterPro" id="IPR001482">
    <property type="entry name" value="T2SS/T4SS_dom"/>
</dbReference>
<keyword evidence="4" id="KW-1185">Reference proteome</keyword>
<proteinExistence type="inferred from homology"/>
<organism evidence="3 4">
    <name type="scientific">Novibacillus thermophilus</name>
    <dbReference type="NCBI Taxonomy" id="1471761"/>
    <lineage>
        <taxon>Bacteria</taxon>
        <taxon>Bacillati</taxon>
        <taxon>Bacillota</taxon>
        <taxon>Bacilli</taxon>
        <taxon>Bacillales</taxon>
        <taxon>Thermoactinomycetaceae</taxon>
        <taxon>Novibacillus</taxon>
    </lineage>
</organism>
<dbReference type="Gene3D" id="3.40.50.300">
    <property type="entry name" value="P-loop containing nucleotide triphosphate hydrolases"/>
    <property type="match status" value="1"/>
</dbReference>
<reference evidence="3 4" key="1">
    <citation type="journal article" date="2015" name="Int. J. Syst. Evol. Microbiol.">
        <title>Novibacillus thermophilus gen. nov., sp. nov., a Gram-staining-negative and moderately thermophilic member of the family Thermoactinomycetaceae.</title>
        <authorList>
            <person name="Yang G."/>
            <person name="Chen J."/>
            <person name="Zhou S."/>
        </authorList>
    </citation>
    <scope>NUCLEOTIDE SEQUENCE [LARGE SCALE GENOMIC DNA]</scope>
    <source>
        <strain evidence="3 4">SG-1</strain>
    </source>
</reference>
<evidence type="ECO:0000313" key="3">
    <source>
        <dbReference type="EMBL" id="AQS57449.1"/>
    </source>
</evidence>
<accession>A0A1U9KBJ7</accession>